<evidence type="ECO:0000259" key="9">
    <source>
        <dbReference type="PROSITE" id="PS00631"/>
    </source>
</evidence>
<comment type="function">
    <text evidence="7 8">Presumably involved in the processing and regular turnover of intracellular proteins. Catalyzes the removal of unsubstituted N-terminal amino acids from various peptides.</text>
</comment>
<dbReference type="SUPFAM" id="SSF52949">
    <property type="entry name" value="Macro domain-like"/>
    <property type="match status" value="1"/>
</dbReference>
<dbReference type="PROSITE" id="PS00631">
    <property type="entry name" value="CYTOSOL_AP"/>
    <property type="match status" value="1"/>
</dbReference>
<keyword evidence="6 8" id="KW-0378">Hydrolase</keyword>
<proteinExistence type="inferred from homology"/>
<organism evidence="10 11">
    <name type="scientific">Filifactor villosus</name>
    <dbReference type="NCBI Taxonomy" id="29374"/>
    <lineage>
        <taxon>Bacteria</taxon>
        <taxon>Bacillati</taxon>
        <taxon>Bacillota</taxon>
        <taxon>Clostridia</taxon>
        <taxon>Peptostreptococcales</taxon>
        <taxon>Filifactoraceae</taxon>
        <taxon>Filifactor</taxon>
    </lineage>
</organism>
<dbReference type="Pfam" id="PF00883">
    <property type="entry name" value="Peptidase_M17"/>
    <property type="match status" value="1"/>
</dbReference>
<dbReference type="PANTHER" id="PTHR11963:SF23">
    <property type="entry name" value="CYTOSOL AMINOPEPTIDASE"/>
    <property type="match status" value="1"/>
</dbReference>
<evidence type="ECO:0000256" key="6">
    <source>
        <dbReference type="ARBA" id="ARBA00022801"/>
    </source>
</evidence>
<comment type="catalytic activity">
    <reaction evidence="1 8">
        <text>Release of an N-terminal amino acid, Xaa-|-Yaa-, in which Xaa is preferably Leu, but may be other amino acids including Pro although not Arg or Lys, and Yaa may be Pro. Amino acid amides and methyl esters are also readily hydrolyzed, but rates on arylamides are exceedingly low.</text>
        <dbReference type="EC" id="3.4.11.1"/>
    </reaction>
</comment>
<dbReference type="InterPro" id="IPR023042">
    <property type="entry name" value="Peptidase_M17_leu_NH2_pept"/>
</dbReference>
<keyword evidence="8" id="KW-0479">Metal-binding</keyword>
<accession>A0ABV9QLK2</accession>
<evidence type="ECO:0000256" key="7">
    <source>
        <dbReference type="ARBA" id="ARBA00049972"/>
    </source>
</evidence>
<dbReference type="PRINTS" id="PR00481">
    <property type="entry name" value="LAMNOPPTDASE"/>
</dbReference>
<evidence type="ECO:0000256" key="2">
    <source>
        <dbReference type="ARBA" id="ARBA00000967"/>
    </source>
</evidence>
<comment type="catalytic activity">
    <reaction evidence="2 8">
        <text>Release of an N-terminal amino acid, preferentially leucine, but not glutamic or aspartic acids.</text>
        <dbReference type="EC" id="3.4.11.10"/>
    </reaction>
</comment>
<reference evidence="11" key="1">
    <citation type="journal article" date="2019" name="Int. J. Syst. Evol. Microbiol.">
        <title>The Global Catalogue of Microorganisms (GCM) 10K type strain sequencing project: providing services to taxonomists for standard genome sequencing and annotation.</title>
        <authorList>
            <consortium name="The Broad Institute Genomics Platform"/>
            <consortium name="The Broad Institute Genome Sequencing Center for Infectious Disease"/>
            <person name="Wu L."/>
            <person name="Ma J."/>
        </authorList>
    </citation>
    <scope>NUCLEOTIDE SEQUENCE [LARGE SCALE GENOMIC DNA]</scope>
    <source>
        <strain evidence="11">CCUG 46385</strain>
    </source>
</reference>
<feature type="binding site" evidence="8">
    <location>
        <position position="335"/>
    </location>
    <ligand>
        <name>Mn(2+)</name>
        <dbReference type="ChEBI" id="CHEBI:29035"/>
        <label>1</label>
    </ligand>
</feature>
<dbReference type="NCBIfam" id="NF002073">
    <property type="entry name" value="PRK00913.1-2"/>
    <property type="match status" value="1"/>
</dbReference>
<keyword evidence="8" id="KW-0464">Manganese</keyword>
<dbReference type="Proteomes" id="UP001595916">
    <property type="component" value="Unassembled WGS sequence"/>
</dbReference>
<dbReference type="EC" id="3.4.11.1" evidence="8"/>
<gene>
    <name evidence="8" type="primary">pepA</name>
    <name evidence="10" type="ORF">ACFO4R_00640</name>
</gene>
<comment type="caution">
    <text evidence="10">The sequence shown here is derived from an EMBL/GenBank/DDBJ whole genome shotgun (WGS) entry which is preliminary data.</text>
</comment>
<evidence type="ECO:0000256" key="5">
    <source>
        <dbReference type="ARBA" id="ARBA00022670"/>
    </source>
</evidence>
<dbReference type="HAMAP" id="MF_00181">
    <property type="entry name" value="Cytosol_peptidase_M17"/>
    <property type="match status" value="1"/>
</dbReference>
<sequence length="486" mass="52532">MEFKVNNQLELSSYDVVVLPLCEGQSVDHKELLDVVKPYLNKDFFEAKKETYFTISASSAEKPVQIILAGLGKKEEVYFETATDVIGAGVKQAVSKKPSRVAVYLNELSDIVCSDKLSAIAKVSALASYRFDKFLSSSKEAKKLESLTFIDSHEDAETAVERGYSLAQSILIARKLVDEPANIMKPKKLAEEATRVCNEVGIEINVMGRSEIEALNMNAFLSVAKGSDEEPQLIVMKHMGDPSSSEITALVGKGLTYDSGGYSIKPTDSMMTMKSDMGGSAAVIGAMHEIGKRKPKINVVGIVATCENMISGHAYLPGDILTSMSGKTIEVVNTDAEGRLTLADAITYAIEKEHACRIVDICTLTGAVVVALGEEYAGVITRDDNLWDDVYKASQASLEPVWRMPINKALEDKNKSSVADLKNSGGRWGGCCSAGAFVGAFAQDKPWIHLDIAGTAFIETEKPYLTKGGTGYGVHLLAELVSLWAK</sequence>
<dbReference type="CDD" id="cd00433">
    <property type="entry name" value="Peptidase_M17"/>
    <property type="match status" value="1"/>
</dbReference>
<dbReference type="Gene3D" id="3.40.630.10">
    <property type="entry name" value="Zn peptidases"/>
    <property type="match status" value="1"/>
</dbReference>
<evidence type="ECO:0000256" key="3">
    <source>
        <dbReference type="ARBA" id="ARBA00009528"/>
    </source>
</evidence>
<keyword evidence="4 8" id="KW-0031">Aminopeptidase</keyword>
<dbReference type="InterPro" id="IPR011356">
    <property type="entry name" value="Leucine_aapep/pepB"/>
</dbReference>
<keyword evidence="11" id="KW-1185">Reference proteome</keyword>
<feature type="domain" description="Cytosol aminopeptidase" evidence="9">
    <location>
        <begin position="333"/>
        <end position="340"/>
    </location>
</feature>
<feature type="binding site" evidence="8">
    <location>
        <position position="276"/>
    </location>
    <ligand>
        <name>Mn(2+)</name>
        <dbReference type="ChEBI" id="CHEBI:29035"/>
        <label>2</label>
    </ligand>
</feature>
<feature type="binding site" evidence="8">
    <location>
        <position position="258"/>
    </location>
    <ligand>
        <name>Mn(2+)</name>
        <dbReference type="ChEBI" id="CHEBI:29035"/>
        <label>2</label>
    </ligand>
</feature>
<keyword evidence="8" id="KW-0963">Cytoplasm</keyword>
<dbReference type="EMBL" id="JBHSHL010000003">
    <property type="protein sequence ID" value="MFC4803579.1"/>
    <property type="molecule type" value="Genomic_DNA"/>
</dbReference>
<dbReference type="PANTHER" id="PTHR11963">
    <property type="entry name" value="LEUCINE AMINOPEPTIDASE-RELATED"/>
    <property type="match status" value="1"/>
</dbReference>
<dbReference type="NCBIfam" id="NF002074">
    <property type="entry name" value="PRK00913.1-4"/>
    <property type="match status" value="1"/>
</dbReference>
<dbReference type="GO" id="GO:0004177">
    <property type="term" value="F:aminopeptidase activity"/>
    <property type="evidence" value="ECO:0007669"/>
    <property type="project" value="UniProtKB-KW"/>
</dbReference>
<dbReference type="Pfam" id="PF02789">
    <property type="entry name" value="Peptidase_M17_N"/>
    <property type="match status" value="1"/>
</dbReference>
<feature type="binding site" evidence="8">
    <location>
        <position position="337"/>
    </location>
    <ligand>
        <name>Mn(2+)</name>
        <dbReference type="ChEBI" id="CHEBI:29035"/>
        <label>2</label>
    </ligand>
</feature>
<dbReference type="Gene3D" id="3.40.220.10">
    <property type="entry name" value="Leucine Aminopeptidase, subunit E, domain 1"/>
    <property type="match status" value="1"/>
</dbReference>
<dbReference type="InterPro" id="IPR008283">
    <property type="entry name" value="Peptidase_M17_N"/>
</dbReference>
<feature type="binding site" evidence="8">
    <location>
        <position position="258"/>
    </location>
    <ligand>
        <name>Mn(2+)</name>
        <dbReference type="ChEBI" id="CHEBI:29035"/>
        <label>1</label>
    </ligand>
</feature>
<dbReference type="InterPro" id="IPR043472">
    <property type="entry name" value="Macro_dom-like"/>
</dbReference>
<feature type="active site" evidence="8">
    <location>
        <position position="265"/>
    </location>
</feature>
<comment type="similarity">
    <text evidence="3 8">Belongs to the peptidase M17 family.</text>
</comment>
<evidence type="ECO:0000256" key="8">
    <source>
        <dbReference type="HAMAP-Rule" id="MF_00181"/>
    </source>
</evidence>
<evidence type="ECO:0000256" key="1">
    <source>
        <dbReference type="ARBA" id="ARBA00000135"/>
    </source>
</evidence>
<dbReference type="EC" id="3.4.11.10" evidence="8"/>
<dbReference type="SUPFAM" id="SSF53187">
    <property type="entry name" value="Zn-dependent exopeptidases"/>
    <property type="match status" value="1"/>
</dbReference>
<feature type="binding site" evidence="8">
    <location>
        <position position="337"/>
    </location>
    <ligand>
        <name>Mn(2+)</name>
        <dbReference type="ChEBI" id="CHEBI:29035"/>
        <label>1</label>
    </ligand>
</feature>
<evidence type="ECO:0000313" key="10">
    <source>
        <dbReference type="EMBL" id="MFC4803579.1"/>
    </source>
</evidence>
<protein>
    <recommendedName>
        <fullName evidence="8">Probable cytosol aminopeptidase</fullName>
        <ecNumber evidence="8">3.4.11.1</ecNumber>
    </recommendedName>
    <alternativeName>
        <fullName evidence="8">Leucine aminopeptidase</fullName>
        <shortName evidence="8">LAP</shortName>
        <ecNumber evidence="8">3.4.11.10</ecNumber>
    </alternativeName>
    <alternativeName>
        <fullName evidence="8">Leucyl aminopeptidase</fullName>
    </alternativeName>
</protein>
<evidence type="ECO:0000313" key="11">
    <source>
        <dbReference type="Proteomes" id="UP001595916"/>
    </source>
</evidence>
<comment type="subcellular location">
    <subcellularLocation>
        <location evidence="8">Cytoplasm</location>
    </subcellularLocation>
</comment>
<dbReference type="RefSeq" id="WP_379787020.1">
    <property type="nucleotide sequence ID" value="NZ_JBHSHL010000003.1"/>
</dbReference>
<keyword evidence="5 8" id="KW-0645">Protease</keyword>
<evidence type="ECO:0000256" key="4">
    <source>
        <dbReference type="ARBA" id="ARBA00022438"/>
    </source>
</evidence>
<dbReference type="NCBIfam" id="NF002083">
    <property type="entry name" value="PRK00913.3-5"/>
    <property type="match status" value="1"/>
</dbReference>
<name>A0ABV9QLK2_9FIRM</name>
<comment type="cofactor">
    <cofactor evidence="8">
        <name>Mn(2+)</name>
        <dbReference type="ChEBI" id="CHEBI:29035"/>
    </cofactor>
    <text evidence="8">Binds 2 manganese ions per subunit.</text>
</comment>
<feature type="binding site" evidence="8">
    <location>
        <position position="253"/>
    </location>
    <ligand>
        <name>Mn(2+)</name>
        <dbReference type="ChEBI" id="CHEBI:29035"/>
        <label>2</label>
    </ligand>
</feature>
<dbReference type="InterPro" id="IPR000819">
    <property type="entry name" value="Peptidase_M17_C"/>
</dbReference>
<feature type="active site" evidence="8">
    <location>
        <position position="339"/>
    </location>
</feature>